<feature type="transmembrane region" description="Helical" evidence="1">
    <location>
        <begin position="141"/>
        <end position="165"/>
    </location>
</feature>
<dbReference type="Pfam" id="PF03729">
    <property type="entry name" value="DUF308"/>
    <property type="match status" value="1"/>
</dbReference>
<keyword evidence="1" id="KW-0472">Membrane</keyword>
<dbReference type="GO" id="GO:0005886">
    <property type="term" value="C:plasma membrane"/>
    <property type="evidence" value="ECO:0007669"/>
    <property type="project" value="TreeGrafter"/>
</dbReference>
<dbReference type="Proteomes" id="UP000530268">
    <property type="component" value="Unassembled WGS sequence"/>
</dbReference>
<dbReference type="AlphaFoldDB" id="A0A7W6H0D8"/>
<feature type="transmembrane region" description="Helical" evidence="1">
    <location>
        <begin position="117"/>
        <end position="135"/>
    </location>
</feature>
<evidence type="ECO:0000313" key="3">
    <source>
        <dbReference type="Proteomes" id="UP000530268"/>
    </source>
</evidence>
<name>A0A7W6H0D8_9RHOB</name>
<comment type="caution">
    <text evidence="2">The sequence shown here is derived from an EMBL/GenBank/DDBJ whole genome shotgun (WGS) entry which is preliminary data.</text>
</comment>
<feature type="transmembrane region" description="Helical" evidence="1">
    <location>
        <begin position="61"/>
        <end position="79"/>
    </location>
</feature>
<dbReference type="EMBL" id="JACIEI010000008">
    <property type="protein sequence ID" value="MBB3994831.1"/>
    <property type="molecule type" value="Genomic_DNA"/>
</dbReference>
<keyword evidence="3" id="KW-1185">Reference proteome</keyword>
<keyword evidence="1" id="KW-0812">Transmembrane</keyword>
<evidence type="ECO:0000313" key="2">
    <source>
        <dbReference type="EMBL" id="MBB3994831.1"/>
    </source>
</evidence>
<dbReference type="InterPro" id="IPR052712">
    <property type="entry name" value="Acid_resist_chaperone_HdeD"/>
</dbReference>
<feature type="transmembrane region" description="Helical" evidence="1">
    <location>
        <begin position="31"/>
        <end position="52"/>
    </location>
</feature>
<protein>
    <submittedName>
        <fullName evidence="2">Uncharacterized membrane protein HdeD (DUF308 family)</fullName>
    </submittedName>
</protein>
<organism evidence="2 3">
    <name type="scientific">Sulfitobacter undariae</name>
    <dbReference type="NCBI Taxonomy" id="1563671"/>
    <lineage>
        <taxon>Bacteria</taxon>
        <taxon>Pseudomonadati</taxon>
        <taxon>Pseudomonadota</taxon>
        <taxon>Alphaproteobacteria</taxon>
        <taxon>Rhodobacterales</taxon>
        <taxon>Roseobacteraceae</taxon>
        <taxon>Sulfitobacter</taxon>
    </lineage>
</organism>
<evidence type="ECO:0000256" key="1">
    <source>
        <dbReference type="SAM" id="Phobius"/>
    </source>
</evidence>
<feature type="transmembrane region" description="Helical" evidence="1">
    <location>
        <begin position="85"/>
        <end position="105"/>
    </location>
</feature>
<accession>A0A7W6H0D8</accession>
<gene>
    <name evidence="2" type="ORF">GGR95_002480</name>
</gene>
<proteinExistence type="predicted"/>
<reference evidence="2 3" key="1">
    <citation type="submission" date="2020-08" db="EMBL/GenBank/DDBJ databases">
        <title>Genomic Encyclopedia of Type Strains, Phase IV (KMG-IV): sequencing the most valuable type-strain genomes for metagenomic binning, comparative biology and taxonomic classification.</title>
        <authorList>
            <person name="Goeker M."/>
        </authorList>
    </citation>
    <scope>NUCLEOTIDE SEQUENCE [LARGE SCALE GENOMIC DNA]</scope>
    <source>
        <strain evidence="2 3">DSM 102234</strain>
    </source>
</reference>
<dbReference type="PANTHER" id="PTHR34989:SF1">
    <property type="entry name" value="PROTEIN HDED"/>
    <property type="match status" value="1"/>
</dbReference>
<dbReference type="RefSeq" id="WP_184566198.1">
    <property type="nucleotide sequence ID" value="NZ_JACIEI010000008.1"/>
</dbReference>
<sequence>MKNWFLWLIVGVVSLLGGLFALANPFAATLTAVVLAGWMFMIVGILTLFLAFGDQGWGGRILALVIGLLLIIMGGNLVGEPLQGMISLTYFVGLMMLVTGGFRLLLGMGSAIPQLRLAMIVSGAISIILGAMIFANFPQSAVVVLGVFLAIELISNGVSLIVLALSRKNETVA</sequence>
<dbReference type="PANTHER" id="PTHR34989">
    <property type="entry name" value="PROTEIN HDED"/>
    <property type="match status" value="1"/>
</dbReference>
<keyword evidence="1" id="KW-1133">Transmembrane helix</keyword>
<dbReference type="InterPro" id="IPR005325">
    <property type="entry name" value="DUF308_memb"/>
</dbReference>